<name>A0A0D1LWZ3_9LACO</name>
<evidence type="ECO:0000313" key="2">
    <source>
        <dbReference type="EMBL" id="KIU20401.1"/>
    </source>
</evidence>
<proteinExistence type="predicted"/>
<protein>
    <submittedName>
        <fullName evidence="2">Uncharacterized protein</fullName>
    </submittedName>
</protein>
<evidence type="ECO:0000313" key="6">
    <source>
        <dbReference type="Proteomes" id="UP000244870"/>
    </source>
</evidence>
<keyword evidence="4" id="KW-1185">Reference proteome</keyword>
<evidence type="ECO:0000313" key="1">
    <source>
        <dbReference type="EMBL" id="AWF95030.1"/>
    </source>
</evidence>
<dbReference type="Proteomes" id="UP000032289">
    <property type="component" value="Unassembled WGS sequence"/>
</dbReference>
<dbReference type="AlphaFoldDB" id="A0A0D1LWZ3"/>
<dbReference type="RefSeq" id="WP_043709663.1">
    <property type="nucleotide sequence ID" value="NZ_CP012873.1"/>
</dbReference>
<evidence type="ECO:0000313" key="4">
    <source>
        <dbReference type="Proteomes" id="UP000032287"/>
    </source>
</evidence>
<dbReference type="OrthoDB" id="2146920at2"/>
<gene>
    <name evidence="2" type="ORF">ab3b_02226</name>
    <name evidence="1" type="ORF">B6254_0609</name>
    <name evidence="3" type="ORF">QX99_01188</name>
</gene>
<dbReference type="KEGG" id="wcb:AO080_10585"/>
<dbReference type="EMBL" id="JWHU01000019">
    <property type="protein sequence ID" value="KIU20454.1"/>
    <property type="molecule type" value="Genomic_DNA"/>
</dbReference>
<dbReference type="Proteomes" id="UP000244870">
    <property type="component" value="Chromosome"/>
</dbReference>
<accession>A0A0D1LWZ3</accession>
<organism evidence="2 5">
    <name type="scientific">Weissella cibaria</name>
    <dbReference type="NCBI Taxonomy" id="137591"/>
    <lineage>
        <taxon>Bacteria</taxon>
        <taxon>Bacillati</taxon>
        <taxon>Bacillota</taxon>
        <taxon>Bacilli</taxon>
        <taxon>Lactobacillales</taxon>
        <taxon>Lactobacillaceae</taxon>
        <taxon>Weissella</taxon>
    </lineage>
</organism>
<dbReference type="PATRIC" id="fig|137591.24.peg.2176"/>
<evidence type="ECO:0000313" key="3">
    <source>
        <dbReference type="EMBL" id="KIU20454.1"/>
    </source>
</evidence>
<reference evidence="4 5" key="1">
    <citation type="journal article" date="2015" name="Microbiology (Mosc.)">
        <title>Genomics of the Weissella cibaria species with an examination of its metabolic traits.</title>
        <authorList>
            <person name="Lynch K.M."/>
            <person name="Lucid A."/>
            <person name="Arendt E.K."/>
            <person name="Sleator R.D."/>
            <person name="Lucey B."/>
            <person name="Coffey A."/>
        </authorList>
    </citation>
    <scope>NUCLEOTIDE SEQUENCE [LARGE SCALE GENOMIC DNA]</scope>
    <source>
        <strain evidence="2 5">AB3b</strain>
        <strain evidence="3 4">MG1</strain>
    </source>
</reference>
<sequence>MFEFMTKILSDGNFVKIYLTSGESFILNELDGEAEGVIFGSRDASGRKVRYAVAVAEIAAIREHW</sequence>
<reference evidence="1 6" key="2">
    <citation type="submission" date="2017-04" db="EMBL/GenBank/DDBJ databases">
        <title>Weissella cibaria strain m2 complete genome.</title>
        <authorList>
            <person name="Pan Q."/>
            <person name="Tan M."/>
            <person name="Yao F."/>
            <person name="Su S."/>
        </authorList>
    </citation>
    <scope>NUCLEOTIDE SEQUENCE [LARGE SCALE GENOMIC DNA]</scope>
    <source>
        <strain evidence="1 6">M2</strain>
    </source>
</reference>
<dbReference type="Proteomes" id="UP000032287">
    <property type="component" value="Unassembled WGS sequence"/>
</dbReference>
<evidence type="ECO:0000313" key="5">
    <source>
        <dbReference type="Proteomes" id="UP000032289"/>
    </source>
</evidence>
<dbReference type="EMBL" id="JWHT01000061">
    <property type="protein sequence ID" value="KIU20401.1"/>
    <property type="molecule type" value="Genomic_DNA"/>
</dbReference>
<dbReference type="EMBL" id="CP020928">
    <property type="protein sequence ID" value="AWF95030.1"/>
    <property type="molecule type" value="Genomic_DNA"/>
</dbReference>